<evidence type="ECO:0000313" key="3">
    <source>
        <dbReference type="Proteomes" id="UP000305282"/>
    </source>
</evidence>
<dbReference type="EMBL" id="SSXH01000696">
    <property type="protein sequence ID" value="THJ45681.1"/>
    <property type="molecule type" value="Genomic_DNA"/>
</dbReference>
<protein>
    <recommendedName>
        <fullName evidence="4">Transposase</fullName>
    </recommendedName>
</protein>
<dbReference type="GO" id="GO:0003677">
    <property type="term" value="F:DNA binding"/>
    <property type="evidence" value="ECO:0007669"/>
    <property type="project" value="InterPro"/>
</dbReference>
<feature type="non-terminal residue" evidence="2">
    <location>
        <position position="1"/>
    </location>
</feature>
<sequence>VMSRPTRYPPRFRAHAVASVALARPRHSSTWAAIKAVAASLAISTETLRTWVRQAESSGGATGPADTRGHQTEIRRLNRENADLRQALDLLRATDGAAMAPPPVGPRGRRSPNSPRRARTRSAATPNKANNSSYTPSAIEMSTARNTGSATNPVRATKLTGQFIRGLSAPPATTLTIHPHTSDHGVPRNSTQPPNPDPDHPTR</sequence>
<accession>A0A4S5CLQ8</accession>
<organism evidence="2 3">
    <name type="scientific">Candidatus Frankia alpina</name>
    <dbReference type="NCBI Taxonomy" id="2699483"/>
    <lineage>
        <taxon>Bacteria</taxon>
        <taxon>Bacillati</taxon>
        <taxon>Actinomycetota</taxon>
        <taxon>Actinomycetes</taxon>
        <taxon>Frankiales</taxon>
        <taxon>Frankiaceae</taxon>
        <taxon>Frankia</taxon>
    </lineage>
</organism>
<reference evidence="2 3" key="1">
    <citation type="submission" date="2019-04" db="EMBL/GenBank/DDBJ databases">
        <title>Draft genome sequences for three unisolated Alnus-infective Frankia Sp+ strains, AgTrS, AiOr and AvVan, the first sequenced Frankia strains able to sporulate in-planta.</title>
        <authorList>
            <person name="Bethencourt L."/>
            <person name="Vautrin F."/>
            <person name="Taib N."/>
            <person name="Dubost A."/>
            <person name="Castro-Garcia L."/>
            <person name="Imbaud O."/>
            <person name="Abrouk D."/>
            <person name="Fournier P."/>
            <person name="Briolay J."/>
            <person name="Nguyen A."/>
            <person name="Normand P."/>
            <person name="Fernandez M.P."/>
            <person name="Brochier-Armanet C."/>
            <person name="Herrera-Belaroussi A."/>
        </authorList>
    </citation>
    <scope>NUCLEOTIDE SEQUENCE [LARGE SCALE GENOMIC DNA]</scope>
    <source>
        <strain evidence="2 3">AvVan</strain>
    </source>
</reference>
<evidence type="ECO:0000313" key="2">
    <source>
        <dbReference type="EMBL" id="THJ45681.1"/>
    </source>
</evidence>
<comment type="caution">
    <text evidence="2">The sequence shown here is derived from an EMBL/GenBank/DDBJ whole genome shotgun (WGS) entry which is preliminary data.</text>
</comment>
<dbReference type="InterPro" id="IPR009057">
    <property type="entry name" value="Homeodomain-like_sf"/>
</dbReference>
<proteinExistence type="predicted"/>
<evidence type="ECO:0000256" key="1">
    <source>
        <dbReference type="SAM" id="MobiDB-lite"/>
    </source>
</evidence>
<dbReference type="Pfam" id="PF01527">
    <property type="entry name" value="HTH_Tnp_1"/>
    <property type="match status" value="1"/>
</dbReference>
<dbReference type="InterPro" id="IPR036388">
    <property type="entry name" value="WH-like_DNA-bd_sf"/>
</dbReference>
<dbReference type="Proteomes" id="UP000305282">
    <property type="component" value="Unassembled WGS sequence"/>
</dbReference>
<keyword evidence="3" id="KW-1185">Reference proteome</keyword>
<feature type="compositionally biased region" description="Low complexity" evidence="1">
    <location>
        <begin position="111"/>
        <end position="126"/>
    </location>
</feature>
<gene>
    <name evidence="2" type="ORF">E7Y31_19785</name>
</gene>
<feature type="region of interest" description="Disordered" evidence="1">
    <location>
        <begin position="93"/>
        <end position="138"/>
    </location>
</feature>
<dbReference type="GO" id="GO:0004803">
    <property type="term" value="F:transposase activity"/>
    <property type="evidence" value="ECO:0007669"/>
    <property type="project" value="InterPro"/>
</dbReference>
<dbReference type="GO" id="GO:0006313">
    <property type="term" value="P:DNA transposition"/>
    <property type="evidence" value="ECO:0007669"/>
    <property type="project" value="InterPro"/>
</dbReference>
<feature type="region of interest" description="Disordered" evidence="1">
    <location>
        <begin position="170"/>
        <end position="203"/>
    </location>
</feature>
<dbReference type="RefSeq" id="WP_161983112.1">
    <property type="nucleotide sequence ID" value="NZ_SSXH01000696.1"/>
</dbReference>
<dbReference type="SUPFAM" id="SSF46689">
    <property type="entry name" value="Homeodomain-like"/>
    <property type="match status" value="1"/>
</dbReference>
<dbReference type="AlphaFoldDB" id="A0A4S5CLQ8"/>
<evidence type="ECO:0008006" key="4">
    <source>
        <dbReference type="Google" id="ProtNLM"/>
    </source>
</evidence>
<dbReference type="Gene3D" id="1.10.10.10">
    <property type="entry name" value="Winged helix-like DNA-binding domain superfamily/Winged helix DNA-binding domain"/>
    <property type="match status" value="1"/>
</dbReference>
<name>A0A4S5CLQ8_9ACTN</name>
<dbReference type="InterPro" id="IPR002514">
    <property type="entry name" value="Transposase_8"/>
</dbReference>
<feature type="compositionally biased region" description="Polar residues" evidence="1">
    <location>
        <begin position="127"/>
        <end position="136"/>
    </location>
</feature>